<dbReference type="Pfam" id="PF03492">
    <property type="entry name" value="Methyltransf_7"/>
    <property type="match status" value="1"/>
</dbReference>
<evidence type="ECO:0000313" key="2">
    <source>
        <dbReference type="EMBL" id="KAL2461690.1"/>
    </source>
</evidence>
<comment type="caution">
    <text evidence="2">The sequence shown here is derived from an EMBL/GenBank/DDBJ whole genome shotgun (WGS) entry which is preliminary data.</text>
</comment>
<dbReference type="Proteomes" id="UP001604336">
    <property type="component" value="Unassembled WGS sequence"/>
</dbReference>
<dbReference type="GO" id="GO:0008168">
    <property type="term" value="F:methyltransferase activity"/>
    <property type="evidence" value="ECO:0007669"/>
    <property type="project" value="UniProtKB-KW"/>
</dbReference>
<proteinExistence type="inferred from homology"/>
<dbReference type="PANTHER" id="PTHR31009">
    <property type="entry name" value="S-ADENOSYL-L-METHIONINE:CARBOXYL METHYLTRANSFERASE FAMILY PROTEIN"/>
    <property type="match status" value="1"/>
</dbReference>
<organism evidence="2 3">
    <name type="scientific">Abeliophyllum distichum</name>
    <dbReference type="NCBI Taxonomy" id="126358"/>
    <lineage>
        <taxon>Eukaryota</taxon>
        <taxon>Viridiplantae</taxon>
        <taxon>Streptophyta</taxon>
        <taxon>Embryophyta</taxon>
        <taxon>Tracheophyta</taxon>
        <taxon>Spermatophyta</taxon>
        <taxon>Magnoliopsida</taxon>
        <taxon>eudicotyledons</taxon>
        <taxon>Gunneridae</taxon>
        <taxon>Pentapetalae</taxon>
        <taxon>asterids</taxon>
        <taxon>lamiids</taxon>
        <taxon>Lamiales</taxon>
        <taxon>Oleaceae</taxon>
        <taxon>Forsythieae</taxon>
        <taxon>Abeliophyllum</taxon>
    </lineage>
</organism>
<dbReference type="InterPro" id="IPR029063">
    <property type="entry name" value="SAM-dependent_MTases_sf"/>
</dbReference>
<evidence type="ECO:0000313" key="3">
    <source>
        <dbReference type="Proteomes" id="UP001604336"/>
    </source>
</evidence>
<dbReference type="Gene3D" id="3.40.50.150">
    <property type="entry name" value="Vaccinia Virus protein VP39"/>
    <property type="match status" value="1"/>
</dbReference>
<sequence length="133" mass="14841">MISTLSSSVSPTQYGILCFRCSGFFLFPLGCLFLRASVHFVHSSYSIHWLSQMPKEVTNRNSPAWNKGRIYFPHVGKEVIKAYSAQHAVDMASFLCTRADEVVPGGLMAILILSRPNGALHAPLHFNRLFDVL</sequence>
<dbReference type="InterPro" id="IPR005299">
    <property type="entry name" value="MeTrfase_7"/>
</dbReference>
<keyword evidence="2" id="KW-0808">Transferase</keyword>
<dbReference type="SUPFAM" id="SSF53335">
    <property type="entry name" value="S-adenosyl-L-methionine-dependent methyltransferases"/>
    <property type="match status" value="1"/>
</dbReference>
<gene>
    <name evidence="2" type="ORF">Adt_45110</name>
</gene>
<name>A0ABD1PCS3_9LAMI</name>
<dbReference type="AlphaFoldDB" id="A0ABD1PCS3"/>
<comment type="similarity">
    <text evidence="1">Belongs to the methyltransferase superfamily. Type-7 methyltransferase family.</text>
</comment>
<keyword evidence="3" id="KW-1185">Reference proteome</keyword>
<dbReference type="EMBL" id="JBFOLK010000014">
    <property type="protein sequence ID" value="KAL2461690.1"/>
    <property type="molecule type" value="Genomic_DNA"/>
</dbReference>
<reference evidence="3" key="1">
    <citation type="submission" date="2024-07" db="EMBL/GenBank/DDBJ databases">
        <title>Two chromosome-level genome assemblies of Korean endemic species Abeliophyllum distichum and Forsythia ovata (Oleaceae).</title>
        <authorList>
            <person name="Jang H."/>
        </authorList>
    </citation>
    <scope>NUCLEOTIDE SEQUENCE [LARGE SCALE GENOMIC DNA]</scope>
</reference>
<accession>A0ABD1PCS3</accession>
<keyword evidence="2" id="KW-0489">Methyltransferase</keyword>
<dbReference type="GO" id="GO:0032259">
    <property type="term" value="P:methylation"/>
    <property type="evidence" value="ECO:0007669"/>
    <property type="project" value="UniProtKB-KW"/>
</dbReference>
<evidence type="ECO:0000256" key="1">
    <source>
        <dbReference type="ARBA" id="ARBA00007967"/>
    </source>
</evidence>
<protein>
    <submittedName>
        <fullName evidence="2">S-adenosyl-L-methionine-dependent methyltransferase superfamily protein</fullName>
    </submittedName>
</protein>